<dbReference type="Pfam" id="PF07872">
    <property type="entry name" value="DUF1659"/>
    <property type="match status" value="1"/>
</dbReference>
<dbReference type="Proteomes" id="UP001225034">
    <property type="component" value="Unassembled WGS sequence"/>
</dbReference>
<organism evidence="2 3">
    <name type="scientific">Alkalicoccobacillus murimartini</name>
    <dbReference type="NCBI Taxonomy" id="171685"/>
    <lineage>
        <taxon>Bacteria</taxon>
        <taxon>Bacillati</taxon>
        <taxon>Bacillota</taxon>
        <taxon>Bacilli</taxon>
        <taxon>Bacillales</taxon>
        <taxon>Bacillaceae</taxon>
        <taxon>Alkalicoccobacillus</taxon>
    </lineage>
</organism>
<sequence>MNNQRTRLVLQFHVGQDENGKDLISSKSFQNIAGDASDLSLTTVAEGLISLQQHQVFSISRQNTYQID</sequence>
<reference evidence="2 3" key="1">
    <citation type="submission" date="2023-07" db="EMBL/GenBank/DDBJ databases">
        <title>Genomic Encyclopedia of Type Strains, Phase IV (KMG-IV): sequencing the most valuable type-strain genomes for metagenomic binning, comparative biology and taxonomic classification.</title>
        <authorList>
            <person name="Goeker M."/>
        </authorList>
    </citation>
    <scope>NUCLEOTIDE SEQUENCE [LARGE SCALE GENOMIC DNA]</scope>
    <source>
        <strain evidence="2 3">DSM 19154</strain>
    </source>
</reference>
<evidence type="ECO:0000313" key="2">
    <source>
        <dbReference type="EMBL" id="MDQ0205623.1"/>
    </source>
</evidence>
<gene>
    <name evidence="2" type="ORF">J2S05_000397</name>
</gene>
<evidence type="ECO:0000313" key="3">
    <source>
        <dbReference type="Proteomes" id="UP001225034"/>
    </source>
</evidence>
<comment type="caution">
    <text evidence="2">The sequence shown here is derived from an EMBL/GenBank/DDBJ whole genome shotgun (WGS) entry which is preliminary data.</text>
</comment>
<keyword evidence="3" id="KW-1185">Reference proteome</keyword>
<accession>A0ABT9YCP8</accession>
<dbReference type="InterPro" id="IPR012454">
    <property type="entry name" value="DUF1659"/>
</dbReference>
<name>A0ABT9YCP8_9BACI</name>
<feature type="domain" description="DUF1659" evidence="1">
    <location>
        <begin position="3"/>
        <end position="67"/>
    </location>
</feature>
<proteinExistence type="predicted"/>
<protein>
    <recommendedName>
        <fullName evidence="1">DUF1659 domain-containing protein</fullName>
    </recommendedName>
</protein>
<dbReference type="EMBL" id="JAUSUA010000001">
    <property type="protein sequence ID" value="MDQ0205623.1"/>
    <property type="molecule type" value="Genomic_DNA"/>
</dbReference>
<evidence type="ECO:0000259" key="1">
    <source>
        <dbReference type="Pfam" id="PF07872"/>
    </source>
</evidence>
<dbReference type="RefSeq" id="WP_306979423.1">
    <property type="nucleotide sequence ID" value="NZ_JAUSUA010000001.1"/>
</dbReference>